<dbReference type="EMBL" id="KV417501">
    <property type="protein sequence ID" value="KZP28889.1"/>
    <property type="molecule type" value="Genomic_DNA"/>
</dbReference>
<dbReference type="Proteomes" id="UP000076532">
    <property type="component" value="Unassembled WGS sequence"/>
</dbReference>
<evidence type="ECO:0000256" key="1">
    <source>
        <dbReference type="SAM" id="Coils"/>
    </source>
</evidence>
<dbReference type="AlphaFoldDB" id="A0A166S0W4"/>
<accession>A0A166S0W4</accession>
<dbReference type="OrthoDB" id="2595043at2759"/>
<evidence type="ECO:0000313" key="2">
    <source>
        <dbReference type="EMBL" id="KZP28889.1"/>
    </source>
</evidence>
<keyword evidence="1" id="KW-0175">Coiled coil</keyword>
<feature type="coiled-coil region" evidence="1">
    <location>
        <begin position="43"/>
        <end position="74"/>
    </location>
</feature>
<sequence>MSTKSGLEGDIARLSALLSQGTPAKEADVAELLRGIETADGMAQGVEAKLDEMLNNLDQLLASLESESTTTEAQPEVSK</sequence>
<keyword evidence="3" id="KW-1185">Reference proteome</keyword>
<organism evidence="2 3">
    <name type="scientific">Athelia psychrophila</name>
    <dbReference type="NCBI Taxonomy" id="1759441"/>
    <lineage>
        <taxon>Eukaryota</taxon>
        <taxon>Fungi</taxon>
        <taxon>Dikarya</taxon>
        <taxon>Basidiomycota</taxon>
        <taxon>Agaricomycotina</taxon>
        <taxon>Agaricomycetes</taxon>
        <taxon>Agaricomycetidae</taxon>
        <taxon>Atheliales</taxon>
        <taxon>Atheliaceae</taxon>
        <taxon>Athelia</taxon>
    </lineage>
</organism>
<gene>
    <name evidence="2" type="ORF">FIBSPDRAFT_852133</name>
</gene>
<protein>
    <submittedName>
        <fullName evidence="2">Uncharacterized protein</fullName>
    </submittedName>
</protein>
<evidence type="ECO:0000313" key="3">
    <source>
        <dbReference type="Proteomes" id="UP000076532"/>
    </source>
</evidence>
<name>A0A166S0W4_9AGAM</name>
<proteinExistence type="predicted"/>
<reference evidence="2 3" key="1">
    <citation type="journal article" date="2016" name="Mol. Biol. Evol.">
        <title>Comparative Genomics of Early-Diverging Mushroom-Forming Fungi Provides Insights into the Origins of Lignocellulose Decay Capabilities.</title>
        <authorList>
            <person name="Nagy L.G."/>
            <person name="Riley R."/>
            <person name="Tritt A."/>
            <person name="Adam C."/>
            <person name="Daum C."/>
            <person name="Floudas D."/>
            <person name="Sun H."/>
            <person name="Yadav J.S."/>
            <person name="Pangilinan J."/>
            <person name="Larsson K.H."/>
            <person name="Matsuura K."/>
            <person name="Barry K."/>
            <person name="Labutti K."/>
            <person name="Kuo R."/>
            <person name="Ohm R.A."/>
            <person name="Bhattacharya S.S."/>
            <person name="Shirouzu T."/>
            <person name="Yoshinaga Y."/>
            <person name="Martin F.M."/>
            <person name="Grigoriev I.V."/>
            <person name="Hibbett D.S."/>
        </authorList>
    </citation>
    <scope>NUCLEOTIDE SEQUENCE [LARGE SCALE GENOMIC DNA]</scope>
    <source>
        <strain evidence="2 3">CBS 109695</strain>
    </source>
</reference>